<evidence type="ECO:0000256" key="12">
    <source>
        <dbReference type="SAM" id="Phobius"/>
    </source>
</evidence>
<evidence type="ECO:0000313" key="15">
    <source>
        <dbReference type="Proteomes" id="UP001282474"/>
    </source>
</evidence>
<evidence type="ECO:0000256" key="10">
    <source>
        <dbReference type="HAMAP-Rule" id="MF_00165"/>
    </source>
</evidence>
<dbReference type="Gene3D" id="1.20.1250.20">
    <property type="entry name" value="MFS general substrate transporter like domains"/>
    <property type="match status" value="1"/>
</dbReference>
<keyword evidence="12" id="KW-0812">Transmembrane</keyword>
<evidence type="ECO:0000256" key="6">
    <source>
        <dbReference type="ARBA" id="ARBA00022741"/>
    </source>
</evidence>
<accession>A0ABU4MYT1</accession>
<dbReference type="Proteomes" id="UP001282474">
    <property type="component" value="Unassembled WGS sequence"/>
</dbReference>
<feature type="compositionally biased region" description="Basic and acidic residues" evidence="11">
    <location>
        <begin position="1115"/>
        <end position="1124"/>
    </location>
</feature>
<organism evidence="14 15">
    <name type="scientific">Streptomyces caniscabiei</name>
    <dbReference type="NCBI Taxonomy" id="2746961"/>
    <lineage>
        <taxon>Bacteria</taxon>
        <taxon>Bacillati</taxon>
        <taxon>Actinomycetota</taxon>
        <taxon>Actinomycetes</taxon>
        <taxon>Kitasatosporales</taxon>
        <taxon>Streptomycetaceae</taxon>
        <taxon>Streptomyces</taxon>
    </lineage>
</organism>
<dbReference type="InterPro" id="IPR039430">
    <property type="entry name" value="Thymidylate_kin-like_dom"/>
</dbReference>
<dbReference type="CDD" id="cd01672">
    <property type="entry name" value="TMPK"/>
    <property type="match status" value="1"/>
</dbReference>
<evidence type="ECO:0000256" key="9">
    <source>
        <dbReference type="ARBA" id="ARBA00048743"/>
    </source>
</evidence>
<keyword evidence="5 10" id="KW-0545">Nucleotide biosynthesis</keyword>
<evidence type="ECO:0000313" key="14">
    <source>
        <dbReference type="EMBL" id="MDX3042685.1"/>
    </source>
</evidence>
<feature type="compositionally biased region" description="Basic and acidic residues" evidence="11">
    <location>
        <begin position="1043"/>
        <end position="1058"/>
    </location>
</feature>
<protein>
    <recommendedName>
        <fullName evidence="3 10">Thymidylate kinase</fullName>
        <ecNumber evidence="2 10">2.7.4.9</ecNumber>
    </recommendedName>
    <alternativeName>
        <fullName evidence="10">dTMP kinase</fullName>
    </alternativeName>
</protein>
<dbReference type="NCBIfam" id="TIGR00041">
    <property type="entry name" value="DTMP_kinase"/>
    <property type="match status" value="1"/>
</dbReference>
<keyword evidence="4 10" id="KW-0808">Transferase</keyword>
<dbReference type="InterPro" id="IPR018095">
    <property type="entry name" value="Thymidylate_kin_CS"/>
</dbReference>
<comment type="similarity">
    <text evidence="1 10">Belongs to the thymidylate kinase family.</text>
</comment>
<dbReference type="EMBL" id="JARAWJ010000040">
    <property type="protein sequence ID" value="MDX3042685.1"/>
    <property type="molecule type" value="Genomic_DNA"/>
</dbReference>
<feature type="region of interest" description="Disordered" evidence="11">
    <location>
        <begin position="760"/>
        <end position="835"/>
    </location>
</feature>
<evidence type="ECO:0000256" key="1">
    <source>
        <dbReference type="ARBA" id="ARBA00009776"/>
    </source>
</evidence>
<proteinExistence type="inferred from homology"/>
<dbReference type="SUPFAM" id="SSF103473">
    <property type="entry name" value="MFS general substrate transporter"/>
    <property type="match status" value="1"/>
</dbReference>
<feature type="transmembrane region" description="Helical" evidence="12">
    <location>
        <begin position="42"/>
        <end position="66"/>
    </location>
</feature>
<evidence type="ECO:0000256" key="11">
    <source>
        <dbReference type="SAM" id="MobiDB-lite"/>
    </source>
</evidence>
<feature type="transmembrane region" description="Helical" evidence="12">
    <location>
        <begin position="78"/>
        <end position="106"/>
    </location>
</feature>
<feature type="compositionally biased region" description="Low complexity" evidence="11">
    <location>
        <begin position="952"/>
        <end position="963"/>
    </location>
</feature>
<dbReference type="PANTHER" id="PTHR10344:SF4">
    <property type="entry name" value="UMP-CMP KINASE 2, MITOCHONDRIAL"/>
    <property type="match status" value="1"/>
</dbReference>
<dbReference type="PANTHER" id="PTHR10344">
    <property type="entry name" value="THYMIDYLATE KINASE"/>
    <property type="match status" value="1"/>
</dbReference>
<evidence type="ECO:0000256" key="4">
    <source>
        <dbReference type="ARBA" id="ARBA00022679"/>
    </source>
</evidence>
<feature type="transmembrane region" description="Helical" evidence="12">
    <location>
        <begin position="293"/>
        <end position="314"/>
    </location>
</feature>
<dbReference type="PROSITE" id="PS01331">
    <property type="entry name" value="THYMIDYLATE_KINASE"/>
    <property type="match status" value="1"/>
</dbReference>
<dbReference type="InterPro" id="IPR036259">
    <property type="entry name" value="MFS_trans_sf"/>
</dbReference>
<feature type="transmembrane region" description="Helical" evidence="12">
    <location>
        <begin position="380"/>
        <end position="399"/>
    </location>
</feature>
<reference evidence="14 15" key="1">
    <citation type="journal article" date="2023" name="Microb. Genom.">
        <title>Mesoterricola silvestris gen. nov., sp. nov., Mesoterricola sediminis sp. nov., Geothrix oryzae sp. nov., Geothrix edaphica sp. nov., Geothrix rubra sp. nov., and Geothrix limicola sp. nov., six novel members of Acidobacteriota isolated from soils.</title>
        <authorList>
            <person name="Weisberg A.J."/>
            <person name="Pearce E."/>
            <person name="Kramer C.G."/>
            <person name="Chang J.H."/>
            <person name="Clarke C.R."/>
        </authorList>
    </citation>
    <scope>NUCLEOTIDE SEQUENCE [LARGE SCALE GENOMIC DNA]</scope>
    <source>
        <strain evidence="14 15">NE20-4-1</strain>
    </source>
</reference>
<feature type="compositionally biased region" description="Low complexity" evidence="11">
    <location>
        <begin position="862"/>
        <end position="876"/>
    </location>
</feature>
<feature type="binding site" evidence="10">
    <location>
        <begin position="516"/>
        <end position="523"/>
    </location>
    <ligand>
        <name>ATP</name>
        <dbReference type="ChEBI" id="CHEBI:30616"/>
    </ligand>
</feature>
<evidence type="ECO:0000259" key="13">
    <source>
        <dbReference type="Pfam" id="PF02223"/>
    </source>
</evidence>
<evidence type="ECO:0000256" key="3">
    <source>
        <dbReference type="ARBA" id="ARBA00017144"/>
    </source>
</evidence>
<feature type="transmembrane region" description="Helical" evidence="12">
    <location>
        <begin position="356"/>
        <end position="374"/>
    </location>
</feature>
<feature type="compositionally biased region" description="Gly residues" evidence="11">
    <location>
        <begin position="937"/>
        <end position="947"/>
    </location>
</feature>
<keyword evidence="12" id="KW-1133">Transmembrane helix</keyword>
<keyword evidence="7 10" id="KW-0418">Kinase</keyword>
<name>A0ABU4MYT1_9ACTN</name>
<feature type="compositionally biased region" description="Low complexity" evidence="11">
    <location>
        <begin position="998"/>
        <end position="1018"/>
    </location>
</feature>
<dbReference type="EC" id="2.7.4.9" evidence="2 10"/>
<dbReference type="InterPro" id="IPR027417">
    <property type="entry name" value="P-loop_NTPase"/>
</dbReference>
<evidence type="ECO:0000256" key="8">
    <source>
        <dbReference type="ARBA" id="ARBA00022840"/>
    </source>
</evidence>
<feature type="compositionally biased region" description="Basic and acidic residues" evidence="11">
    <location>
        <begin position="877"/>
        <end position="896"/>
    </location>
</feature>
<dbReference type="SUPFAM" id="SSF52540">
    <property type="entry name" value="P-loop containing nucleoside triphosphate hydrolases"/>
    <property type="match status" value="1"/>
</dbReference>
<keyword evidence="15" id="KW-1185">Reference proteome</keyword>
<dbReference type="RefSeq" id="WP_193379535.1">
    <property type="nucleotide sequence ID" value="NZ_JABXWF010000001.1"/>
</dbReference>
<sequence length="1131" mass="119169">MMRAEQPTAHNPAPDDALAADSRERAVRALLRRPQLKRLWSAQLVGGVGDVLALFVLVLLAFQAAIAEGAFGGGYRGVALTVATVFGTRALATLLFGAVLLGPLTSLTSQDGPLDRRWTMVGADGLRVLLLIVAPLWIDWTPDNALAVLLVTAFVAGVAERFWTVCRESAAPALLPAPPLEGATVRPLPDHMDALRRLALRTGFVAVPLAAAVLVVASLLNNLLGAGLDWFAQHQAALASYVAAGLFAASLSVVTFLDLPKTRTPRARSPLEGLRRPKTGTGVDKGRTGAIPLLVPACGAVAAAVAAAVAVAVLHAKDLGGGPVMYGLFVTALTGGVVLGIRRAPSVLPSLSRRRLLALAIAFTGIALLAAGLTPDVTSVMLILGLAGAGAGIAANTGHTLLDQEAEDFRRARTTEHLHAVVRVFVALAVLVAPLVAAVIGPHRLESGKFVFAHGGAAFTLMLVGALLLPVAAWVLAKVDDRSGVPLRQDLRDAMLKGDDPDQAPAASGFFIALEGGDGAGKSTQVEALAEWIRAKGHEVVVTREPGATPVGKRLRSILLDVSSTGLSHRAEALLYAADRAEHVDTVVRPALERGAVVISDRYIDSSVAYQGAGRDLSPTEIARISRWATDGLVPHLTVLLDVSPEAARERFTEAPDRLESEPAEFHERVRAGFLTLAAADAGRYLVVDAAQDPEAVTTVVRARLDVMLPLSEAEVKAQEEARRKAEEEARRKAEEEAARKAEEERLERERQEELARLRAEEEERKRRELEEAQRREAERQAEEARQRAEEARRRAEEEQARLLAEEKARAEAEERRRVEEERRRQQAAEEQRLRAEAEARRLEKQRKAEEALLRAEEARRVAAAAEADRAAAVAAEAERAAAERAEADRKAEAERVAAAAEAARVAAERGAGAGAGASAGAEAGAAGAGAEPEAGAGEGAGEGAGGRGDDAVTVATPFVTPTNASGGPVDETAVLPPVRADGPGGDSETTAKLPKPSVSASNSGSGSGSGAASAAAAAEDETAVLPQVPSEAADETAVLPPVRDDLAPPGYFRDERPAAGGADGAHRADGTDRTRELPQVDEQGVPRRRPRSDWAEETPLDDLPTLADELLGPHGEDDGDGKRGWGRRRR</sequence>
<comment type="caution">
    <text evidence="14">The sequence shown here is derived from an EMBL/GenBank/DDBJ whole genome shotgun (WGS) entry which is preliminary data.</text>
</comment>
<feature type="transmembrane region" description="Helical" evidence="12">
    <location>
        <begin position="452"/>
        <end position="477"/>
    </location>
</feature>
<keyword evidence="8 10" id="KW-0067">ATP-binding</keyword>
<feature type="transmembrane region" description="Helical" evidence="12">
    <location>
        <begin position="198"/>
        <end position="220"/>
    </location>
</feature>
<keyword evidence="12" id="KW-0472">Membrane</keyword>
<feature type="compositionally biased region" description="Low complexity" evidence="11">
    <location>
        <begin position="919"/>
        <end position="936"/>
    </location>
</feature>
<comment type="function">
    <text evidence="10">Phosphorylation of dTMP to form dTDP in both de novo and salvage pathways of dTTP synthesis.</text>
</comment>
<feature type="transmembrane region" description="Helical" evidence="12">
    <location>
        <begin position="420"/>
        <end position="440"/>
    </location>
</feature>
<feature type="domain" description="Thymidylate kinase-like" evidence="13">
    <location>
        <begin position="514"/>
        <end position="698"/>
    </location>
</feature>
<evidence type="ECO:0000256" key="7">
    <source>
        <dbReference type="ARBA" id="ARBA00022777"/>
    </source>
</evidence>
<comment type="catalytic activity">
    <reaction evidence="9 10">
        <text>dTMP + ATP = dTDP + ADP</text>
        <dbReference type="Rhea" id="RHEA:13517"/>
        <dbReference type="ChEBI" id="CHEBI:30616"/>
        <dbReference type="ChEBI" id="CHEBI:58369"/>
        <dbReference type="ChEBI" id="CHEBI:63528"/>
        <dbReference type="ChEBI" id="CHEBI:456216"/>
        <dbReference type="EC" id="2.7.4.9"/>
    </reaction>
</comment>
<feature type="region of interest" description="Disordered" evidence="11">
    <location>
        <begin position="858"/>
        <end position="1131"/>
    </location>
</feature>
<dbReference type="Pfam" id="PF02223">
    <property type="entry name" value="Thymidylate_kin"/>
    <property type="match status" value="1"/>
</dbReference>
<feature type="compositionally biased region" description="Low complexity" evidence="11">
    <location>
        <begin position="897"/>
        <end position="911"/>
    </location>
</feature>
<evidence type="ECO:0000256" key="2">
    <source>
        <dbReference type="ARBA" id="ARBA00012980"/>
    </source>
</evidence>
<keyword evidence="6 10" id="KW-0547">Nucleotide-binding</keyword>
<dbReference type="Gene3D" id="3.40.50.300">
    <property type="entry name" value="P-loop containing nucleotide triphosphate hydrolases"/>
    <property type="match status" value="1"/>
</dbReference>
<dbReference type="InterPro" id="IPR018094">
    <property type="entry name" value="Thymidylate_kinase"/>
</dbReference>
<evidence type="ECO:0000256" key="5">
    <source>
        <dbReference type="ARBA" id="ARBA00022727"/>
    </source>
</evidence>
<feature type="transmembrane region" description="Helical" evidence="12">
    <location>
        <begin position="326"/>
        <end position="344"/>
    </location>
</feature>
<feature type="compositionally biased region" description="Basic and acidic residues" evidence="11">
    <location>
        <begin position="1065"/>
        <end position="1079"/>
    </location>
</feature>
<gene>
    <name evidence="10 14" type="primary">tmk</name>
    <name evidence="14" type="ORF">PV383_36730</name>
</gene>
<feature type="transmembrane region" description="Helical" evidence="12">
    <location>
        <begin position="240"/>
        <end position="259"/>
    </location>
</feature>
<dbReference type="HAMAP" id="MF_00165">
    <property type="entry name" value="Thymidylate_kinase"/>
    <property type="match status" value="1"/>
</dbReference>
<dbReference type="GO" id="GO:0004798">
    <property type="term" value="F:dTMP kinase activity"/>
    <property type="evidence" value="ECO:0007669"/>
    <property type="project" value="UniProtKB-EC"/>
</dbReference>